<dbReference type="Proteomes" id="UP000461595">
    <property type="component" value="Unassembled WGS sequence"/>
</dbReference>
<proteinExistence type="predicted"/>
<organism evidence="1 2">
    <name type="scientific">Streptococcus danieliae</name>
    <dbReference type="NCBI Taxonomy" id="747656"/>
    <lineage>
        <taxon>Bacteria</taxon>
        <taxon>Bacillati</taxon>
        <taxon>Bacillota</taxon>
        <taxon>Bacilli</taxon>
        <taxon>Lactobacillales</taxon>
        <taxon>Streptococcaceae</taxon>
        <taxon>Streptococcus</taxon>
    </lineage>
</organism>
<reference evidence="1 2" key="1">
    <citation type="submission" date="2019-12" db="EMBL/GenBank/DDBJ databases">
        <title>Microbes associate with the intestines of laboratory mice.</title>
        <authorList>
            <person name="Navarre W."/>
            <person name="Wong E."/>
        </authorList>
    </citation>
    <scope>NUCLEOTIDE SEQUENCE [LARGE SCALE GENOMIC DNA]</scope>
    <source>
        <strain evidence="1 2">NM51_B2-22</strain>
    </source>
</reference>
<evidence type="ECO:0000313" key="1">
    <source>
        <dbReference type="EMBL" id="MVX58920.1"/>
    </source>
</evidence>
<accession>A0A7X3G872</accession>
<comment type="caution">
    <text evidence="1">The sequence shown here is derived from an EMBL/GenBank/DDBJ whole genome shotgun (WGS) entry which is preliminary data.</text>
</comment>
<name>A0A7X3G872_9STRE</name>
<sequence>MGMKRKSQSVLGLLGFLGLAGLAYTGYQLREDRVRVRSQEEMTAKVRAFFSEMGRVETLYVELYQSNRDYLEGGVFLEDDRHYRFYLIGKQLYFEEVVS</sequence>
<dbReference type="AlphaFoldDB" id="A0A7X3G872"/>
<gene>
    <name evidence="1" type="ORF">E5983_04570</name>
</gene>
<protein>
    <submittedName>
        <fullName evidence="1">DUF4651 domain-containing protein</fullName>
    </submittedName>
</protein>
<dbReference type="Gene3D" id="3.10.450.400">
    <property type="entry name" value="Uncharacterised protein PF15513, DUF4651"/>
    <property type="match status" value="1"/>
</dbReference>
<dbReference type="EMBL" id="WSRS01000032">
    <property type="protein sequence ID" value="MVX58920.1"/>
    <property type="molecule type" value="Genomic_DNA"/>
</dbReference>
<dbReference type="InterPro" id="IPR028105">
    <property type="entry name" value="DUF4651"/>
</dbReference>
<evidence type="ECO:0000313" key="2">
    <source>
        <dbReference type="Proteomes" id="UP000461595"/>
    </source>
</evidence>
<dbReference type="Pfam" id="PF15513">
    <property type="entry name" value="DUF4651"/>
    <property type="match status" value="1"/>
</dbReference>